<dbReference type="Proteomes" id="UP001054902">
    <property type="component" value="Unassembled WGS sequence"/>
</dbReference>
<sequence length="82" mass="9509">MQVQTIFDVMTPLEETVVHVYDISNKFRIKTQTTILIQVLKSSFSTIRNYIFISICHVKWTFIHVDSSNVIAAHILELFPPT</sequence>
<reference evidence="1 2" key="1">
    <citation type="journal article" date="2021" name="Sci. Rep.">
        <title>The genome of the diatom Chaetoceros tenuissimus carries an ancient integrated fragment of an extant virus.</title>
        <authorList>
            <person name="Hongo Y."/>
            <person name="Kimura K."/>
            <person name="Takaki Y."/>
            <person name="Yoshida Y."/>
            <person name="Baba S."/>
            <person name="Kobayashi G."/>
            <person name="Nagasaki K."/>
            <person name="Hano T."/>
            <person name="Tomaru Y."/>
        </authorList>
    </citation>
    <scope>NUCLEOTIDE SEQUENCE [LARGE SCALE GENOMIC DNA]</scope>
    <source>
        <strain evidence="1 2">NIES-3715</strain>
    </source>
</reference>
<name>A0AAD3GYL3_9STRA</name>
<proteinExistence type="predicted"/>
<dbReference type="EMBL" id="BLLK01000012">
    <property type="protein sequence ID" value="GFH43578.1"/>
    <property type="molecule type" value="Genomic_DNA"/>
</dbReference>
<accession>A0AAD3GYL3</accession>
<dbReference type="AlphaFoldDB" id="A0AAD3GYL3"/>
<evidence type="ECO:0000313" key="1">
    <source>
        <dbReference type="EMBL" id="GFH43578.1"/>
    </source>
</evidence>
<comment type="caution">
    <text evidence="1">The sequence shown here is derived from an EMBL/GenBank/DDBJ whole genome shotgun (WGS) entry which is preliminary data.</text>
</comment>
<protein>
    <submittedName>
        <fullName evidence="1">Uncharacterized protein</fullName>
    </submittedName>
</protein>
<gene>
    <name evidence="1" type="ORF">CTEN210_00051</name>
</gene>
<evidence type="ECO:0000313" key="2">
    <source>
        <dbReference type="Proteomes" id="UP001054902"/>
    </source>
</evidence>
<organism evidence="1 2">
    <name type="scientific">Chaetoceros tenuissimus</name>
    <dbReference type="NCBI Taxonomy" id="426638"/>
    <lineage>
        <taxon>Eukaryota</taxon>
        <taxon>Sar</taxon>
        <taxon>Stramenopiles</taxon>
        <taxon>Ochrophyta</taxon>
        <taxon>Bacillariophyta</taxon>
        <taxon>Coscinodiscophyceae</taxon>
        <taxon>Chaetocerotophycidae</taxon>
        <taxon>Chaetocerotales</taxon>
        <taxon>Chaetocerotaceae</taxon>
        <taxon>Chaetoceros</taxon>
    </lineage>
</organism>
<keyword evidence="2" id="KW-1185">Reference proteome</keyword>